<dbReference type="Gene3D" id="2.10.25.10">
    <property type="entry name" value="Laminin"/>
    <property type="match status" value="3"/>
</dbReference>
<dbReference type="OMA" id="CTSCDPE"/>
<protein>
    <recommendedName>
        <fullName evidence="12">Mucin-5AC</fullName>
    </recommendedName>
</protein>
<evidence type="ECO:0000256" key="5">
    <source>
        <dbReference type="ARBA" id="ARBA00023180"/>
    </source>
</evidence>
<evidence type="ECO:0000313" key="10">
    <source>
        <dbReference type="EMBL" id="GCB72445.1"/>
    </source>
</evidence>
<organism evidence="10 11">
    <name type="scientific">Scyliorhinus torazame</name>
    <name type="common">Cloudy catshark</name>
    <name type="synonym">Catulus torazame</name>
    <dbReference type="NCBI Taxonomy" id="75743"/>
    <lineage>
        <taxon>Eukaryota</taxon>
        <taxon>Metazoa</taxon>
        <taxon>Chordata</taxon>
        <taxon>Craniata</taxon>
        <taxon>Vertebrata</taxon>
        <taxon>Chondrichthyes</taxon>
        <taxon>Elasmobranchii</taxon>
        <taxon>Galeomorphii</taxon>
        <taxon>Galeoidea</taxon>
        <taxon>Carcharhiniformes</taxon>
        <taxon>Scyliorhinidae</taxon>
        <taxon>Scyliorhinus</taxon>
    </lineage>
</organism>
<dbReference type="InterPro" id="IPR036084">
    <property type="entry name" value="Ser_inhib-like_sf"/>
</dbReference>
<keyword evidence="11" id="KW-1185">Reference proteome</keyword>
<dbReference type="InterPro" id="IPR002919">
    <property type="entry name" value="TIL_dom"/>
</dbReference>
<evidence type="ECO:0000256" key="4">
    <source>
        <dbReference type="ARBA" id="ARBA00023157"/>
    </source>
</evidence>
<dbReference type="EMBL" id="BFAA01002103">
    <property type="protein sequence ID" value="GCB72445.1"/>
    <property type="molecule type" value="Genomic_DNA"/>
</dbReference>
<dbReference type="SMART" id="SM00216">
    <property type="entry name" value="VWD"/>
    <property type="match status" value="4"/>
</dbReference>
<dbReference type="InterPro" id="IPR001007">
    <property type="entry name" value="VWF_dom"/>
</dbReference>
<evidence type="ECO:0000313" key="11">
    <source>
        <dbReference type="Proteomes" id="UP000288216"/>
    </source>
</evidence>
<feature type="domain" description="VWFD" evidence="9">
    <location>
        <begin position="380"/>
        <end position="550"/>
    </location>
</feature>
<comment type="caution">
    <text evidence="6">Lacks conserved residue(s) required for the propagation of feature annotation.</text>
</comment>
<keyword evidence="3" id="KW-0677">Repeat</keyword>
<dbReference type="SMART" id="SM00215">
    <property type="entry name" value="VWC_out"/>
    <property type="match status" value="2"/>
</dbReference>
<feature type="disulfide bond" evidence="6">
    <location>
        <begin position="1787"/>
        <end position="1839"/>
    </location>
</feature>
<dbReference type="InterPro" id="IPR001846">
    <property type="entry name" value="VWF_type-D"/>
</dbReference>
<feature type="signal peptide" evidence="7">
    <location>
        <begin position="1"/>
        <end position="21"/>
    </location>
</feature>
<dbReference type="GO" id="GO:0031012">
    <property type="term" value="C:extracellular matrix"/>
    <property type="evidence" value="ECO:0007669"/>
    <property type="project" value="TreeGrafter"/>
</dbReference>
<evidence type="ECO:0000256" key="1">
    <source>
        <dbReference type="ARBA" id="ARBA00004613"/>
    </source>
</evidence>
<keyword evidence="5" id="KW-0325">Glycoprotein</keyword>
<keyword evidence="2" id="KW-0964">Secreted</keyword>
<keyword evidence="4 6" id="KW-1015">Disulfide bond</keyword>
<feature type="domain" description="VWFD" evidence="9">
    <location>
        <begin position="42"/>
        <end position="214"/>
    </location>
</feature>
<dbReference type="Pfam" id="PF01826">
    <property type="entry name" value="TIL"/>
    <property type="match status" value="1"/>
</dbReference>
<evidence type="ECO:0000256" key="2">
    <source>
        <dbReference type="ARBA" id="ARBA00022525"/>
    </source>
</evidence>
<dbReference type="SMART" id="SM00832">
    <property type="entry name" value="C8"/>
    <property type="match status" value="3"/>
</dbReference>
<evidence type="ECO:0000256" key="3">
    <source>
        <dbReference type="ARBA" id="ARBA00022737"/>
    </source>
</evidence>
<dbReference type="STRING" id="75743.A0A401PH36"/>
<dbReference type="PANTHER" id="PTHR11339:SF408">
    <property type="entry name" value="MUCIN-5B"/>
    <property type="match status" value="1"/>
</dbReference>
<dbReference type="PROSITE" id="PS51233">
    <property type="entry name" value="VWFD"/>
    <property type="match status" value="4"/>
</dbReference>
<dbReference type="PANTHER" id="PTHR11339">
    <property type="entry name" value="EXTRACELLULAR MATRIX GLYCOPROTEIN RELATED"/>
    <property type="match status" value="1"/>
</dbReference>
<feature type="domain" description="VWFD" evidence="9">
    <location>
        <begin position="835"/>
        <end position="1007"/>
    </location>
</feature>
<feature type="domain" description="VWFD" evidence="9">
    <location>
        <begin position="1298"/>
        <end position="1479"/>
    </location>
</feature>
<dbReference type="InterPro" id="IPR006207">
    <property type="entry name" value="Cys_knot_C"/>
</dbReference>
<evidence type="ECO:0000256" key="6">
    <source>
        <dbReference type="PROSITE-ProRule" id="PRU00039"/>
    </source>
</evidence>
<keyword evidence="7" id="KW-0732">Signal</keyword>
<dbReference type="Proteomes" id="UP000288216">
    <property type="component" value="Unassembled WGS sequence"/>
</dbReference>
<feature type="disulfide bond" evidence="6">
    <location>
        <begin position="1783"/>
        <end position="1837"/>
    </location>
</feature>
<evidence type="ECO:0000259" key="9">
    <source>
        <dbReference type="PROSITE" id="PS51233"/>
    </source>
</evidence>
<feature type="chain" id="PRO_5019157076" description="Mucin-5AC" evidence="7">
    <location>
        <begin position="22"/>
        <end position="1851"/>
    </location>
</feature>
<comment type="caution">
    <text evidence="10">The sequence shown here is derived from an EMBL/GenBank/DDBJ whole genome shotgun (WGS) entry which is preliminary data.</text>
</comment>
<evidence type="ECO:0000256" key="7">
    <source>
        <dbReference type="SAM" id="SignalP"/>
    </source>
</evidence>
<dbReference type="SUPFAM" id="SSF57567">
    <property type="entry name" value="Serine protease inhibitors"/>
    <property type="match status" value="3"/>
</dbReference>
<gene>
    <name evidence="10" type="ORF">scyTo_0006308</name>
</gene>
<proteinExistence type="predicted"/>
<dbReference type="CDD" id="cd19941">
    <property type="entry name" value="TIL"/>
    <property type="match status" value="2"/>
</dbReference>
<reference evidence="10 11" key="1">
    <citation type="journal article" date="2018" name="Nat. Ecol. Evol.">
        <title>Shark genomes provide insights into elasmobranch evolution and the origin of vertebrates.</title>
        <authorList>
            <person name="Hara Y"/>
            <person name="Yamaguchi K"/>
            <person name="Onimaru K"/>
            <person name="Kadota M"/>
            <person name="Koyanagi M"/>
            <person name="Keeley SD"/>
            <person name="Tatsumi K"/>
            <person name="Tanaka K"/>
            <person name="Motone F"/>
            <person name="Kageyama Y"/>
            <person name="Nozu R"/>
            <person name="Adachi N"/>
            <person name="Nishimura O"/>
            <person name="Nakagawa R"/>
            <person name="Tanegashima C"/>
            <person name="Kiyatake I"/>
            <person name="Matsumoto R"/>
            <person name="Murakumo K"/>
            <person name="Nishida K"/>
            <person name="Terakita A"/>
            <person name="Kuratani S"/>
            <person name="Sato K"/>
            <person name="Hyodo S Kuraku.S."/>
        </authorList>
    </citation>
    <scope>NUCLEOTIDE SEQUENCE [LARGE SCALE GENOMIC DNA]</scope>
</reference>
<dbReference type="Pfam" id="PF08742">
    <property type="entry name" value="C8"/>
    <property type="match status" value="4"/>
</dbReference>
<dbReference type="PROSITE" id="PS01225">
    <property type="entry name" value="CTCK_2"/>
    <property type="match status" value="1"/>
</dbReference>
<name>A0A401PH36_SCYTO</name>
<evidence type="ECO:0008006" key="12">
    <source>
        <dbReference type="Google" id="ProtNLM"/>
    </source>
</evidence>
<dbReference type="GO" id="GO:0005615">
    <property type="term" value="C:extracellular space"/>
    <property type="evidence" value="ECO:0007669"/>
    <property type="project" value="TreeGrafter"/>
</dbReference>
<dbReference type="Pfam" id="PF00094">
    <property type="entry name" value="VWD"/>
    <property type="match status" value="4"/>
</dbReference>
<dbReference type="PROSITE" id="PS01185">
    <property type="entry name" value="CTCK_1"/>
    <property type="match status" value="1"/>
</dbReference>
<feature type="domain" description="CTCK" evidence="8">
    <location>
        <begin position="1756"/>
        <end position="1845"/>
    </location>
</feature>
<dbReference type="OrthoDB" id="6262482at2759"/>
<comment type="subcellular location">
    <subcellularLocation>
        <location evidence="1">Secreted</location>
    </subcellularLocation>
</comment>
<evidence type="ECO:0000259" key="8">
    <source>
        <dbReference type="PROSITE" id="PS01225"/>
    </source>
</evidence>
<dbReference type="InterPro" id="IPR058753">
    <property type="entry name" value="TIL_OTOGL_Mucin"/>
</dbReference>
<dbReference type="InterPro" id="IPR014853">
    <property type="entry name" value="VWF/SSPO/ZAN-like_Cys-rich_dom"/>
</dbReference>
<accession>A0A401PH36</accession>
<dbReference type="SMART" id="SM00041">
    <property type="entry name" value="CT"/>
    <property type="match status" value="1"/>
</dbReference>
<dbReference type="Pfam" id="PF25962">
    <property type="entry name" value="TIL_OTOGL_Mucin"/>
    <property type="match status" value="1"/>
</dbReference>
<dbReference type="InterPro" id="IPR050780">
    <property type="entry name" value="Mucin_vWF_Thrombospondin_sf"/>
</dbReference>
<sequence>MKQSILIALWTLAFIRDQNQASTIQDFKRALDGPPQSLRNHHTCNTWGAGAFKNFDGEMFYFTSSCEFIMSRLCKGQLDDYSVKIRRGSNGNLDHVIIKIETTYIVLTNGSIQVKGQIRNLPYDDKIVNIRRNADNIKIANKKHSVSLIWNQKNALLLKLHPRYSGNVCGLCGNFEKKGNVKSQMKSMDAISIRTHSITHGSCPIKVPGDLHCSEGFPSCIKPISNHFTQCKSFPLYLSICLKEVCSSPSEDQVNCRTLTELAHECGAEALHPGWRETARCENPSCPENQIYKDCGSDIIPTCTDPNTQQKKDVCVNTCECPAGTVLDNVRGTNKCIRKADCPCIYSGKIYDVGHQRNTSCQTCVCKSGLWECGHRNCTRRCKVEEGTHISTFDGKQYNLRGDCNYIAVSGQFWVIQIEMRVCQSAVQQICLRRVVYFHSRVTYEFSNNGDIYSDGEQIKLPHDMGGVIIFEQSSQFIQFATSFGLKMQVQISPTMQLYISLEENKKGTVKGLCGTFNDNAADDFTSSQNVVEQSVVNFAQSWQLNPSCKPPETVDPTCVSSEKDIYAKKHCSELINYNGVFAKCHSAVDYDKYYEMCKQSICTCQNVDRCICAALGAYVHACAERGIILSNWAGRVCNRTCEKNQVFANDMRACGRSCKLLGRTDFTCSVNDVAVYGCGCPQGKYMDKNGLCVDRDDCSCYHNGMYLESGESVGDCFCVGGFIACPQKVSTTQSPECVGEKEYFNCSGGGNLNRNYCGKKCNSLNLPCPDQCVPGCFCPEGKAEDEKGNCVLSEKCPCLFEGESHTEGKVIKNDCNKCTCRGGTWNCTQKQCSKTCQVYGEGHYTTFDERRYTYEGNCEYIFVQDQCKGKNGTFQVLIENVACCEDGVTCSRNIKILFQDKELNLEDGKVTVSKDTSQRARCTEDSYLLHTVGLSLILTFSNGVTVIWDKHTRLSVTLDARWRDQVCGLCGNFNDDTEDDLTTKSNSLVTNPIEFGNSWKSAQSCSNSVNHTYPCDRNPFCFPWAQRKCAIIKDANEVFKKCHNKVNPEPYYDACIKEACACDLEGKYLGFCTAVAMYAEACNKVDVCVRWRNPERCPVYCDYYNRPDECSWHYQPCGTLTAKTCSDHTVRKKLSAVLEGCYPKCPTSAPYLDENRMKCVRQDNCTCYYNGQIYQPNQNVPACGDCTCIEGKVICEPTTTSIVTSTITPTTTPTTTPITTSITTPTTTSITTSTESTSVTICSRRGPWTENCAIKDCVDGKIVTIKQCTQEKPTCPNHLKPIEVINECGCPSWECGCECRVWGDPHYLTFNGLTYDFFKDCTYILVEERDPKYNFTVLVDNYQCIPSFPFSCPKALNIFYKGIRMTISTNAGFELTVDGSQKEIPHTVGDISVTQQNLRSMRIYFSEIKTTIIASLNNFKIMVAERFFYNNTQGQCGSCTSTSTDDCMRPNGKIEPSDCCHQTALDWKVDDASKPHCYAEPQNQSCVSVTEPPCPPDVSGTPVCDIISQTPFENCSISELTPYRKSCRVDYCLTKSIELTCENVEAAADSCRENTCVDWRSSTDKCPFNCTATFVYKPCERKRDDYCENNKLIPGMMLASYEEGCFCPPGQKLSEDKKNCVSTCCLDNNGTRRSEGEHWLDSSNSCTSYRCVHSIVITETKSCDSQTVCSESYRIWDADKCCYTCRGCLDSNGTRRADGERWLDPNNNCISYDCHEPYIALHNKTCASQPVCTESKKIWDADRCCHTCENQGSSCKKLQSALNITKVLNNRTCSGQLSLTICKGFCGGSAEFNTVTGKIEHTCECCREKGSESKRTEFECEDGGTEIYKYTDITQCGCESHICPDKQIGF</sequence>